<sequence length="235" mass="26616">MAIILNDTISSDEILGKTEQHLHFIDEHLAIHKAMVSAFKSLKKAALSDGFTISVASGFRSFERQEMIWNSKFLGTKPVKDNQGNNIDITQLCDIDKAHAILLYSALPGASRHHWGCDIDIYAQNLLPEGQQPQLEPWEYEDTGPFATLSTWLEQNAHSFDFYFPYNQYREGVAAEPWHISFAPLSHAYEQAFQLDLLVSCLAHSSVAGKQVIIDNIEKIAQRYIYNVNQGKFNL</sequence>
<dbReference type="Gene3D" id="3.30.1380.10">
    <property type="match status" value="1"/>
</dbReference>
<evidence type="ECO:0000313" key="3">
    <source>
        <dbReference type="Proteomes" id="UP000315303"/>
    </source>
</evidence>
<dbReference type="InterPro" id="IPR003709">
    <property type="entry name" value="VanY-like_core_dom"/>
</dbReference>
<name>A0A502KY77_9GAMM</name>
<dbReference type="GO" id="GO:0006508">
    <property type="term" value="P:proteolysis"/>
    <property type="evidence" value="ECO:0007669"/>
    <property type="project" value="InterPro"/>
</dbReference>
<dbReference type="Pfam" id="PF02557">
    <property type="entry name" value="VanY"/>
    <property type="match status" value="1"/>
</dbReference>
<accession>A0A502KY77</accession>
<evidence type="ECO:0000313" key="2">
    <source>
        <dbReference type="EMBL" id="TPH16426.1"/>
    </source>
</evidence>
<dbReference type="SUPFAM" id="SSF55166">
    <property type="entry name" value="Hedgehog/DD-peptidase"/>
    <property type="match status" value="1"/>
</dbReference>
<keyword evidence="2" id="KW-0378">Hydrolase</keyword>
<feature type="domain" description="D-alanyl-D-alanine carboxypeptidase-like core" evidence="1">
    <location>
        <begin position="30"/>
        <end position="184"/>
    </location>
</feature>
<organism evidence="2 3">
    <name type="scientific">Litorilituus lipolyticus</name>
    <dbReference type="NCBI Taxonomy" id="2491017"/>
    <lineage>
        <taxon>Bacteria</taxon>
        <taxon>Pseudomonadati</taxon>
        <taxon>Pseudomonadota</taxon>
        <taxon>Gammaproteobacteria</taxon>
        <taxon>Alteromonadales</taxon>
        <taxon>Colwelliaceae</taxon>
        <taxon>Litorilituus</taxon>
    </lineage>
</organism>
<dbReference type="AlphaFoldDB" id="A0A502KY77"/>
<proteinExistence type="predicted"/>
<dbReference type="CDD" id="cd14847">
    <property type="entry name" value="DD-carboxypeptidase_like"/>
    <property type="match status" value="1"/>
</dbReference>
<protein>
    <submittedName>
        <fullName evidence="2">D-alanyl-D-alanine carboxypeptidase family protein</fullName>
    </submittedName>
</protein>
<keyword evidence="2" id="KW-0645">Protease</keyword>
<dbReference type="Proteomes" id="UP000315303">
    <property type="component" value="Unassembled WGS sequence"/>
</dbReference>
<reference evidence="2 3" key="1">
    <citation type="submission" date="2019-01" db="EMBL/GenBank/DDBJ databases">
        <title>Litorilituus lipolytica sp. nov., isolated from intertidal sand of the Yellow Sea in China.</title>
        <authorList>
            <person name="Liu A."/>
        </authorList>
    </citation>
    <scope>NUCLEOTIDE SEQUENCE [LARGE SCALE GENOMIC DNA]</scope>
    <source>
        <strain evidence="2 3">RZ04</strain>
    </source>
</reference>
<keyword evidence="3" id="KW-1185">Reference proteome</keyword>
<dbReference type="PANTHER" id="PTHR34385:SF1">
    <property type="entry name" value="PEPTIDOGLYCAN L-ALANYL-D-GLUTAMATE ENDOPEPTIDASE CWLK"/>
    <property type="match status" value="1"/>
</dbReference>
<dbReference type="EMBL" id="SAWY01000013">
    <property type="protein sequence ID" value="TPH16426.1"/>
    <property type="molecule type" value="Genomic_DNA"/>
</dbReference>
<keyword evidence="2" id="KW-0121">Carboxypeptidase</keyword>
<dbReference type="InterPro" id="IPR009045">
    <property type="entry name" value="Zn_M74/Hedgehog-like"/>
</dbReference>
<evidence type="ECO:0000259" key="1">
    <source>
        <dbReference type="Pfam" id="PF02557"/>
    </source>
</evidence>
<dbReference type="InterPro" id="IPR052179">
    <property type="entry name" value="DD-CPase-like"/>
</dbReference>
<dbReference type="PANTHER" id="PTHR34385">
    <property type="entry name" value="D-ALANYL-D-ALANINE CARBOXYPEPTIDASE"/>
    <property type="match status" value="1"/>
</dbReference>
<gene>
    <name evidence="2" type="ORF">EPA86_06720</name>
</gene>
<dbReference type="OrthoDB" id="9792074at2"/>
<comment type="caution">
    <text evidence="2">The sequence shown here is derived from an EMBL/GenBank/DDBJ whole genome shotgun (WGS) entry which is preliminary data.</text>
</comment>
<dbReference type="GO" id="GO:0004180">
    <property type="term" value="F:carboxypeptidase activity"/>
    <property type="evidence" value="ECO:0007669"/>
    <property type="project" value="UniProtKB-KW"/>
</dbReference>